<dbReference type="InterPro" id="IPR000313">
    <property type="entry name" value="PWWP_dom"/>
</dbReference>
<feature type="compositionally biased region" description="Basic and acidic residues" evidence="1">
    <location>
        <begin position="289"/>
        <end position="305"/>
    </location>
</feature>
<organism evidence="3 4">
    <name type="scientific">Chloropicon roscoffensis</name>
    <dbReference type="NCBI Taxonomy" id="1461544"/>
    <lineage>
        <taxon>Eukaryota</taxon>
        <taxon>Viridiplantae</taxon>
        <taxon>Chlorophyta</taxon>
        <taxon>Chloropicophyceae</taxon>
        <taxon>Chloropicales</taxon>
        <taxon>Chloropicaceae</taxon>
        <taxon>Chloropicon</taxon>
    </lineage>
</organism>
<proteinExistence type="predicted"/>
<keyword evidence="4" id="KW-1185">Reference proteome</keyword>
<feature type="region of interest" description="Disordered" evidence="1">
    <location>
        <begin position="208"/>
        <end position="305"/>
    </location>
</feature>
<dbReference type="SMART" id="SM00293">
    <property type="entry name" value="PWWP"/>
    <property type="match status" value="1"/>
</dbReference>
<dbReference type="Pfam" id="PF00855">
    <property type="entry name" value="PWWP"/>
    <property type="match status" value="1"/>
</dbReference>
<evidence type="ECO:0000313" key="4">
    <source>
        <dbReference type="Proteomes" id="UP001472866"/>
    </source>
</evidence>
<dbReference type="EMBL" id="CP151517">
    <property type="protein sequence ID" value="WZN66945.1"/>
    <property type="molecule type" value="Genomic_DNA"/>
</dbReference>
<protein>
    <submittedName>
        <fullName evidence="3">PWWP domain-containing protein</fullName>
    </submittedName>
</protein>
<feature type="domain" description="PWWP" evidence="2">
    <location>
        <begin position="33"/>
        <end position="111"/>
    </location>
</feature>
<dbReference type="Proteomes" id="UP001472866">
    <property type="component" value="Chromosome 17"/>
</dbReference>
<accession>A0AAX4PLS4</accession>
<reference evidence="3 4" key="1">
    <citation type="submission" date="2024-03" db="EMBL/GenBank/DDBJ databases">
        <title>Complete genome sequence of the green alga Chloropicon roscoffensis RCC1871.</title>
        <authorList>
            <person name="Lemieux C."/>
            <person name="Pombert J.-F."/>
            <person name="Otis C."/>
            <person name="Turmel M."/>
        </authorList>
    </citation>
    <scope>NUCLEOTIDE SEQUENCE [LARGE SCALE GENOMIC DNA]</scope>
    <source>
        <strain evidence="3 4">RCC1871</strain>
    </source>
</reference>
<dbReference type="Gene3D" id="2.30.30.140">
    <property type="match status" value="1"/>
</dbReference>
<dbReference type="PROSITE" id="PS50812">
    <property type="entry name" value="PWWP"/>
    <property type="match status" value="1"/>
</dbReference>
<sequence length="320" mass="35282">MTGTLRAAMMKDRRHDSAAGHPAGASSSAGLEDGALVWGYYVGFPMWPAQVIPMELCHLALGRTRFEMEQELFVEQRKRPKHDNKLYLVRYYGDGSYDFLSKKQIRPFQIGEKGASEQGVRATMRNLRAMKGVGKNVAEANALCFRRAVWEMECCAHRRRGASQAQLMRLFPDVMDGAGEIDLQVLDIGDHNRYLSYPAAREVAAAAPASAAEGQDHKNNDNNGGGSLINQVRAEVGVLAPEGPAPKKKRKKKGGSTLVGLMMRPTLELHRHGKGPRQAAMAPAFQGPSREEQDASEYERIRQKRAEQELVVRSLGGAGR</sequence>
<dbReference type="SUPFAM" id="SSF63748">
    <property type="entry name" value="Tudor/PWWP/MBT"/>
    <property type="match status" value="1"/>
</dbReference>
<evidence type="ECO:0000313" key="3">
    <source>
        <dbReference type="EMBL" id="WZN66945.1"/>
    </source>
</evidence>
<name>A0AAX4PLS4_9CHLO</name>
<evidence type="ECO:0000256" key="1">
    <source>
        <dbReference type="SAM" id="MobiDB-lite"/>
    </source>
</evidence>
<evidence type="ECO:0000259" key="2">
    <source>
        <dbReference type="PROSITE" id="PS50812"/>
    </source>
</evidence>
<dbReference type="CDD" id="cd05162">
    <property type="entry name" value="PWWP"/>
    <property type="match status" value="1"/>
</dbReference>
<gene>
    <name evidence="3" type="ORF">HKI87_17g85170</name>
</gene>
<dbReference type="AlphaFoldDB" id="A0AAX4PLS4"/>